<evidence type="ECO:0000313" key="2">
    <source>
        <dbReference type="EMBL" id="EWT01154.1"/>
    </source>
</evidence>
<keyword evidence="3" id="KW-1185">Reference proteome</keyword>
<dbReference type="eggNOG" id="ENOG50333EE">
    <property type="taxonomic scope" value="Bacteria"/>
</dbReference>
<accession>W9GBB2</accession>
<comment type="caution">
    <text evidence="2">The sequence shown here is derived from an EMBL/GenBank/DDBJ whole genome shotgun (WGS) entry which is preliminary data.</text>
</comment>
<gene>
    <name evidence="2" type="ORF">N865_11480</name>
</gene>
<protein>
    <submittedName>
        <fullName evidence="2">Uncharacterized protein</fullName>
    </submittedName>
</protein>
<feature type="region of interest" description="Disordered" evidence="1">
    <location>
        <begin position="478"/>
        <end position="500"/>
    </location>
</feature>
<dbReference type="AlphaFoldDB" id="W9GBB2"/>
<dbReference type="InterPro" id="IPR029063">
    <property type="entry name" value="SAM-dependent_MTases_sf"/>
</dbReference>
<reference evidence="2 3" key="1">
    <citation type="submission" date="2013-08" db="EMBL/GenBank/DDBJ databases">
        <title>Intrasporangium oryzae NRRL B-24470.</title>
        <authorList>
            <person name="Liu H."/>
            <person name="Wang G."/>
        </authorList>
    </citation>
    <scope>NUCLEOTIDE SEQUENCE [LARGE SCALE GENOMIC DNA]</scope>
    <source>
        <strain evidence="2 3">NRRL B-24470</strain>
    </source>
</reference>
<name>W9GBB2_9MICO</name>
<dbReference type="RefSeq" id="WP_034806747.1">
    <property type="nucleotide sequence ID" value="NZ_AWSA01000027.1"/>
</dbReference>
<sequence length="500" mass="53842">MARIVELTYPGNVTLVRGAMQNWRDFDLARPSGSDVVRRFVLEQLPEAPARVLVVGPMSVSLVREVAERSGHVTVLARAIPDAAEIGTAVPTAQVLCGSLDELDGEFDVVLAIDDLSTVQSLERPTAPWSELAALVLSRLAPEGQALLGVENERGLHRPSGADDPYVRNADADWTPFATWDATRPRSRAQLEAWLPLGRASAVHDVVGTWSAPTALAHGPCTSGLATLWTGRSPVTPVLGLRSAALAGCASEHFAGWLVSVGGATQSGDWFLTPDARWVVDAGVAEAEDGRRFTIPPHGLSPFVVLVEAAADTDTPALRSLLRRWAAWLRSVTVDGMVPAAYADARLTNLVPDGDGFLPLVAGSADASFESVAWGALGSALDIITNQGLRHPWPTAMHRETRLAALGAMAGLAAPDDLGPYTPQVRDAGQTRDELLAVVRRQQEELRSTWSRFRWDEKQYAAWKAVNLGKRAVRYARKHGRSMPKDAAKRVRSTVAKRQG</sequence>
<dbReference type="STRING" id="1386089.N865_11480"/>
<dbReference type="Proteomes" id="UP000019489">
    <property type="component" value="Unassembled WGS sequence"/>
</dbReference>
<proteinExistence type="predicted"/>
<dbReference type="Gene3D" id="3.40.50.150">
    <property type="entry name" value="Vaccinia Virus protein VP39"/>
    <property type="match status" value="1"/>
</dbReference>
<dbReference type="EMBL" id="AWSA01000027">
    <property type="protein sequence ID" value="EWT01154.1"/>
    <property type="molecule type" value="Genomic_DNA"/>
</dbReference>
<evidence type="ECO:0000313" key="3">
    <source>
        <dbReference type="Proteomes" id="UP000019489"/>
    </source>
</evidence>
<organism evidence="2 3">
    <name type="scientific">Intrasporangium oryzae NRRL B-24470</name>
    <dbReference type="NCBI Taxonomy" id="1386089"/>
    <lineage>
        <taxon>Bacteria</taxon>
        <taxon>Bacillati</taxon>
        <taxon>Actinomycetota</taxon>
        <taxon>Actinomycetes</taxon>
        <taxon>Micrococcales</taxon>
        <taxon>Intrasporangiaceae</taxon>
        <taxon>Intrasporangium</taxon>
    </lineage>
</organism>
<dbReference type="SUPFAM" id="SSF53335">
    <property type="entry name" value="S-adenosyl-L-methionine-dependent methyltransferases"/>
    <property type="match status" value="1"/>
</dbReference>
<dbReference type="OrthoDB" id="3755682at2"/>
<evidence type="ECO:0000256" key="1">
    <source>
        <dbReference type="SAM" id="MobiDB-lite"/>
    </source>
</evidence>